<dbReference type="Pfam" id="PF00018">
    <property type="entry name" value="SH3_1"/>
    <property type="match status" value="1"/>
</dbReference>
<evidence type="ECO:0000256" key="1">
    <source>
        <dbReference type="ARBA" id="ARBA00007623"/>
    </source>
</evidence>
<keyword evidence="4 7" id="KW-0378">Hydrolase</keyword>
<organism evidence="10 11">
    <name type="scientific">Durusdinium trenchii</name>
    <dbReference type="NCBI Taxonomy" id="1381693"/>
    <lineage>
        <taxon>Eukaryota</taxon>
        <taxon>Sar</taxon>
        <taxon>Alveolata</taxon>
        <taxon>Dinophyceae</taxon>
        <taxon>Suessiales</taxon>
        <taxon>Symbiodiniaceae</taxon>
        <taxon>Durusdinium</taxon>
    </lineage>
</organism>
<feature type="active site" evidence="7">
    <location>
        <position position="411"/>
    </location>
</feature>
<dbReference type="InterPro" id="IPR001300">
    <property type="entry name" value="Peptidase_C2_calpain_cat"/>
</dbReference>
<dbReference type="SMART" id="SM00230">
    <property type="entry name" value="CysPc"/>
    <property type="match status" value="1"/>
</dbReference>
<dbReference type="SMART" id="SM00326">
    <property type="entry name" value="SH3"/>
    <property type="match status" value="1"/>
</dbReference>
<evidence type="ECO:0000259" key="9">
    <source>
        <dbReference type="PROSITE" id="PS50203"/>
    </source>
</evidence>
<keyword evidence="11" id="KW-1185">Reference proteome</keyword>
<evidence type="ECO:0000256" key="7">
    <source>
        <dbReference type="PROSITE-ProRule" id="PRU00239"/>
    </source>
</evidence>
<evidence type="ECO:0008006" key="12">
    <source>
        <dbReference type="Google" id="ProtNLM"/>
    </source>
</evidence>
<dbReference type="InterPro" id="IPR036028">
    <property type="entry name" value="SH3-like_dom_sf"/>
</dbReference>
<proteinExistence type="inferred from homology"/>
<keyword evidence="5 7" id="KW-0788">Thiol protease</keyword>
<dbReference type="PRINTS" id="PR00704">
    <property type="entry name" value="CALPAIN"/>
</dbReference>
<dbReference type="InterPro" id="IPR022684">
    <property type="entry name" value="Calpain_cysteine_protease"/>
</dbReference>
<dbReference type="CDD" id="cd00174">
    <property type="entry name" value="SH3"/>
    <property type="match status" value="1"/>
</dbReference>
<dbReference type="SUPFAM" id="SSF54001">
    <property type="entry name" value="Cysteine proteinases"/>
    <property type="match status" value="1"/>
</dbReference>
<dbReference type="InterPro" id="IPR001452">
    <property type="entry name" value="SH3_domain"/>
</dbReference>
<protein>
    <recommendedName>
        <fullName evidence="12">Calpain catalytic domain-containing protein</fullName>
    </recommendedName>
</protein>
<dbReference type="PANTHER" id="PTHR10183">
    <property type="entry name" value="CALPAIN"/>
    <property type="match status" value="1"/>
</dbReference>
<reference evidence="10 11" key="1">
    <citation type="submission" date="2024-02" db="EMBL/GenBank/DDBJ databases">
        <authorList>
            <person name="Chen Y."/>
            <person name="Shah S."/>
            <person name="Dougan E. K."/>
            <person name="Thang M."/>
            <person name="Chan C."/>
        </authorList>
    </citation>
    <scope>NUCLEOTIDE SEQUENCE [LARGE SCALE GENOMIC DNA]</scope>
</reference>
<evidence type="ECO:0000313" key="11">
    <source>
        <dbReference type="Proteomes" id="UP001642484"/>
    </source>
</evidence>
<dbReference type="PANTHER" id="PTHR10183:SF379">
    <property type="entry name" value="CALPAIN-5"/>
    <property type="match status" value="1"/>
</dbReference>
<dbReference type="PROSITE" id="PS50002">
    <property type="entry name" value="SH3"/>
    <property type="match status" value="1"/>
</dbReference>
<dbReference type="Gene3D" id="2.30.30.40">
    <property type="entry name" value="SH3 Domains"/>
    <property type="match status" value="1"/>
</dbReference>
<accession>A0ABP0QGH1</accession>
<sequence length="799" mass="89469">MLSVGIPRAAALASFDAVLEELGGGEVKVKDLAAELNGMGGSAGVGELRDPVGKVKQGQVELIDLETPAEEVEFERDLAKRTGIDGLIFDLMYNDRPLEEAAEFFPKAKLSELERKVLGEMSEEDLVKAVAKGFESSETLSAVASWQRARENCQREIQEIIDRCKSEGTQFIDDSFNPLENESTVLYVDKKKPGYDCTVDKPHGWKRPADLYHWTKEGSVVAQDGAQWSDVKQGSIGDCFAVAAFAAMAACRKSFLRQALVAYDMEVGVYGVMFCEEMHFTYEILDTLFGVKDGGTLAYARSPNWGGELWVSMIEKAYFKHMTCLEMCDGGTTAETVFSFLGGVWGVYPITDTDFSHPSRYWKKINTGLENGEIMTSGFHKPSKGKYAHGESGPDGQCGEHGAGMGLVEGHAYSVLRSGEVDGHKLICFRNPWAHREWTGPWSDDSSKWTDERKEKLGHKKSNDGAFWMEDEDCVQVLKRIRFNRTFGPTWQCCAQYGHFGKAPPYTAMAKNSYRACEDDEISFKRGDVIEVTKVTGETWLVGVHKETGNKGYFRKKDVDLRCEDTFKYELTVSNVSPDARIIVGVFRQNQKKMREWYKRRDGMHYKDTDYPTAYLHIYDASGKRLVKHKLTDDDRCGWKYLKPSRGPFTMYIACKSTQHKRFALYAFAPHGQLRWKQLECDRGIFASEVGGAGGAVHEIREFIYDQTHTVLNEYFHLGKELLSGNPEIAGKIMAVASTVGEIIDAEGIRDVAEDAADQVRTLMNSDEVQNVTSQVGDQAQELANQVGNLMNRASSWFG</sequence>
<evidence type="ECO:0000256" key="4">
    <source>
        <dbReference type="ARBA" id="ARBA00022801"/>
    </source>
</evidence>
<evidence type="ECO:0000256" key="3">
    <source>
        <dbReference type="ARBA" id="ARBA00022670"/>
    </source>
</evidence>
<feature type="active site" evidence="7">
    <location>
        <position position="239"/>
    </location>
</feature>
<dbReference type="EMBL" id="CAXAMN010024370">
    <property type="protein sequence ID" value="CAK9086126.1"/>
    <property type="molecule type" value="Genomic_DNA"/>
</dbReference>
<name>A0ABP0QGH1_9DINO</name>
<evidence type="ECO:0000256" key="5">
    <source>
        <dbReference type="ARBA" id="ARBA00022807"/>
    </source>
</evidence>
<keyword evidence="3 7" id="KW-0645">Protease</keyword>
<dbReference type="PROSITE" id="PS50203">
    <property type="entry name" value="CALPAIN_CAT"/>
    <property type="match status" value="1"/>
</dbReference>
<dbReference type="SUPFAM" id="SSF50044">
    <property type="entry name" value="SH3-domain"/>
    <property type="match status" value="1"/>
</dbReference>
<keyword evidence="2 6" id="KW-0728">SH3 domain</keyword>
<evidence type="ECO:0000313" key="10">
    <source>
        <dbReference type="EMBL" id="CAK9086126.1"/>
    </source>
</evidence>
<dbReference type="InterPro" id="IPR038765">
    <property type="entry name" value="Papain-like_cys_pep_sf"/>
</dbReference>
<dbReference type="Gene3D" id="3.90.70.10">
    <property type="entry name" value="Cysteine proteinases"/>
    <property type="match status" value="1"/>
</dbReference>
<evidence type="ECO:0000259" key="8">
    <source>
        <dbReference type="PROSITE" id="PS50002"/>
    </source>
</evidence>
<comment type="similarity">
    <text evidence="1">Belongs to the peptidase C2 family.</text>
</comment>
<feature type="domain" description="SH3" evidence="8">
    <location>
        <begin position="503"/>
        <end position="564"/>
    </location>
</feature>
<gene>
    <name evidence="10" type="ORF">CCMP2556_LOCUS41763</name>
</gene>
<dbReference type="Pfam" id="PF00648">
    <property type="entry name" value="Peptidase_C2"/>
    <property type="match status" value="1"/>
</dbReference>
<feature type="active site" evidence="7">
    <location>
        <position position="431"/>
    </location>
</feature>
<dbReference type="Proteomes" id="UP001642484">
    <property type="component" value="Unassembled WGS sequence"/>
</dbReference>
<comment type="caution">
    <text evidence="10">The sequence shown here is derived from an EMBL/GenBank/DDBJ whole genome shotgun (WGS) entry which is preliminary data.</text>
</comment>
<evidence type="ECO:0000256" key="6">
    <source>
        <dbReference type="PROSITE-ProRule" id="PRU00192"/>
    </source>
</evidence>
<evidence type="ECO:0000256" key="2">
    <source>
        <dbReference type="ARBA" id="ARBA00022443"/>
    </source>
</evidence>
<feature type="domain" description="Calpain catalytic" evidence="9">
    <location>
        <begin position="170"/>
        <end position="487"/>
    </location>
</feature>